<dbReference type="GeneTree" id="ENSGT00940000162428"/>
<dbReference type="GO" id="GO:0070269">
    <property type="term" value="P:pyroptotic inflammatory response"/>
    <property type="evidence" value="ECO:0007669"/>
    <property type="project" value="Ensembl"/>
</dbReference>
<dbReference type="InterPro" id="IPR002138">
    <property type="entry name" value="Pept_C14_p10"/>
</dbReference>
<dbReference type="GO" id="GO:0045087">
    <property type="term" value="P:innate immune response"/>
    <property type="evidence" value="ECO:0007669"/>
    <property type="project" value="Ensembl"/>
</dbReference>
<reference evidence="11" key="2">
    <citation type="journal article" date="2017" name="Sci. Adv.">
        <title>A tail of two voltages: Proteomic comparison of the three electric organs of the electric eel.</title>
        <authorList>
            <person name="Traeger L.L."/>
            <person name="Sabat G."/>
            <person name="Barrett-Wilt G.A."/>
            <person name="Wells G.B."/>
            <person name="Sussman M.R."/>
        </authorList>
    </citation>
    <scope>NUCLEOTIDE SEQUENCE [LARGE SCALE GENOMIC DNA]</scope>
</reference>
<dbReference type="STRING" id="8005.ENSEEEP00000023819"/>
<dbReference type="Ensembl" id="ENSEEET00000024087.2">
    <property type="protein sequence ID" value="ENSEEEP00000023819.1"/>
    <property type="gene ID" value="ENSEEEG00000011556.2"/>
</dbReference>
<dbReference type="RefSeq" id="XP_035382535.1">
    <property type="nucleotide sequence ID" value="XM_035526642.1"/>
</dbReference>
<evidence type="ECO:0008006" key="12">
    <source>
        <dbReference type="Google" id="ProtNLM"/>
    </source>
</evidence>
<dbReference type="SUPFAM" id="SSF47986">
    <property type="entry name" value="DEATH domain"/>
    <property type="match status" value="1"/>
</dbReference>
<feature type="domain" description="Pyrin" evidence="9">
    <location>
        <begin position="1"/>
        <end position="89"/>
    </location>
</feature>
<dbReference type="PRINTS" id="PR00376">
    <property type="entry name" value="IL1BCENZYME"/>
</dbReference>
<reference evidence="11" key="1">
    <citation type="journal article" date="2014" name="Science">
        <title>Nonhuman genetics. Genomic basis for the convergent evolution of electric organs.</title>
        <authorList>
            <person name="Gallant J.R."/>
            <person name="Traeger L.L."/>
            <person name="Volkening J.D."/>
            <person name="Moffett H."/>
            <person name="Chen P.H."/>
            <person name="Novina C.D."/>
            <person name="Phillips G.N.Jr."/>
            <person name="Anand R."/>
            <person name="Wells G.B."/>
            <person name="Pinch M."/>
            <person name="Guth R."/>
            <person name="Unguez G.A."/>
            <person name="Albert J.S."/>
            <person name="Zakon H.H."/>
            <person name="Samanta M.P."/>
            <person name="Sussman M.R."/>
        </authorList>
    </citation>
    <scope>NUCLEOTIDE SEQUENCE [LARGE SCALE GENOMIC DNA]</scope>
</reference>
<dbReference type="GO" id="GO:0097264">
    <property type="term" value="P:self proteolysis"/>
    <property type="evidence" value="ECO:0007669"/>
    <property type="project" value="Ensembl"/>
</dbReference>
<dbReference type="Pfam" id="PF00656">
    <property type="entry name" value="Peptidase_C14"/>
    <property type="match status" value="1"/>
</dbReference>
<name>A0A4W4FFZ5_ELEEL</name>
<dbReference type="InterPro" id="IPR001309">
    <property type="entry name" value="Pept_C14_p20"/>
</dbReference>
<keyword evidence="11" id="KW-1185">Reference proteome</keyword>
<dbReference type="InterPro" id="IPR033139">
    <property type="entry name" value="Caspase_cys_AS"/>
</dbReference>
<evidence type="ECO:0000259" key="7">
    <source>
        <dbReference type="PROSITE" id="PS50207"/>
    </source>
</evidence>
<dbReference type="GO" id="GO:0072559">
    <property type="term" value="C:NLRP3 inflammasome complex"/>
    <property type="evidence" value="ECO:0007669"/>
    <property type="project" value="TreeGrafter"/>
</dbReference>
<protein>
    <recommendedName>
        <fullName evidence="12">Caspase a</fullName>
    </recommendedName>
</protein>
<reference evidence="10" key="5">
    <citation type="submission" date="2025-09" db="UniProtKB">
        <authorList>
            <consortium name="Ensembl"/>
        </authorList>
    </citation>
    <scope>IDENTIFICATION</scope>
</reference>
<dbReference type="GO" id="GO:0048703">
    <property type="term" value="P:embryonic viscerocranium morphogenesis"/>
    <property type="evidence" value="ECO:0007669"/>
    <property type="project" value="Ensembl"/>
</dbReference>
<evidence type="ECO:0000256" key="1">
    <source>
        <dbReference type="ARBA" id="ARBA00010134"/>
    </source>
</evidence>
<evidence type="ECO:0000313" key="10">
    <source>
        <dbReference type="Ensembl" id="ENSEEEP00000023819.1"/>
    </source>
</evidence>
<feature type="domain" description="Caspase family p10" evidence="7">
    <location>
        <begin position="289"/>
        <end position="370"/>
    </location>
</feature>
<dbReference type="PROSITE" id="PS01122">
    <property type="entry name" value="CASPASE_CYS"/>
    <property type="match status" value="1"/>
</dbReference>
<evidence type="ECO:0000256" key="2">
    <source>
        <dbReference type="ARBA" id="ARBA00022670"/>
    </source>
</evidence>
<dbReference type="InterPro" id="IPR029030">
    <property type="entry name" value="Caspase-like_dom_sf"/>
</dbReference>
<comment type="similarity">
    <text evidence="1 6">Belongs to the peptidase C14A family.</text>
</comment>
<dbReference type="Gene3D" id="1.10.533.10">
    <property type="entry name" value="Death Domain, Fas"/>
    <property type="match status" value="1"/>
</dbReference>
<dbReference type="OMA" id="LICNIDF"/>
<dbReference type="GO" id="GO:0010954">
    <property type="term" value="P:positive regulation of protein processing"/>
    <property type="evidence" value="ECO:0007669"/>
    <property type="project" value="Ensembl"/>
</dbReference>
<evidence type="ECO:0000313" key="11">
    <source>
        <dbReference type="Proteomes" id="UP000314983"/>
    </source>
</evidence>
<accession>A0A4W4FFZ5</accession>
<dbReference type="Pfam" id="PF02758">
    <property type="entry name" value="PYRIN"/>
    <property type="match status" value="1"/>
</dbReference>
<dbReference type="GO" id="GO:0043065">
    <property type="term" value="P:positive regulation of apoptotic process"/>
    <property type="evidence" value="ECO:0007669"/>
    <property type="project" value="Ensembl"/>
</dbReference>
<dbReference type="PROSITE" id="PS50824">
    <property type="entry name" value="DAPIN"/>
    <property type="match status" value="1"/>
</dbReference>
<keyword evidence="5" id="KW-0865">Zymogen</keyword>
<dbReference type="GO" id="GO:0004197">
    <property type="term" value="F:cysteine-type endopeptidase activity"/>
    <property type="evidence" value="ECO:0007669"/>
    <property type="project" value="Ensembl"/>
</dbReference>
<dbReference type="InterPro" id="IPR011600">
    <property type="entry name" value="Pept_C14_caspase"/>
</dbReference>
<dbReference type="SUPFAM" id="SSF52129">
    <property type="entry name" value="Caspase-like"/>
    <property type="match status" value="1"/>
</dbReference>
<dbReference type="OrthoDB" id="6097640at2759"/>
<dbReference type="InterPro" id="IPR016129">
    <property type="entry name" value="Caspase_his_AS"/>
</dbReference>
<evidence type="ECO:0000256" key="3">
    <source>
        <dbReference type="ARBA" id="ARBA00022801"/>
    </source>
</evidence>
<dbReference type="InterPro" id="IPR004020">
    <property type="entry name" value="DAPIN"/>
</dbReference>
<dbReference type="SMART" id="SM00115">
    <property type="entry name" value="CASc"/>
    <property type="match status" value="1"/>
</dbReference>
<dbReference type="PROSITE" id="PS01121">
    <property type="entry name" value="CASPASE_HIS"/>
    <property type="match status" value="1"/>
</dbReference>
<dbReference type="Proteomes" id="UP000314983">
    <property type="component" value="Chromosome 5"/>
</dbReference>
<keyword evidence="4" id="KW-0788">Thiol protease</keyword>
<dbReference type="PANTHER" id="PTHR47901">
    <property type="entry name" value="CASPASE RECRUITMENT DOMAIN-CONTAINING PROTEIN 18"/>
    <property type="match status" value="1"/>
</dbReference>
<dbReference type="PANTHER" id="PTHR47901:SF3">
    <property type="entry name" value="CASPASE-1"/>
    <property type="match status" value="1"/>
</dbReference>
<dbReference type="GO" id="GO:0072558">
    <property type="term" value="C:NLRP1 inflammasome complex"/>
    <property type="evidence" value="ECO:0007669"/>
    <property type="project" value="Ensembl"/>
</dbReference>
<gene>
    <name evidence="10" type="primary">LOC113574405</name>
</gene>
<dbReference type="InterPro" id="IPR002398">
    <property type="entry name" value="Pept_C14"/>
</dbReference>
<dbReference type="CDD" id="cd08321">
    <property type="entry name" value="Pyrin_ASC-like"/>
    <property type="match status" value="1"/>
</dbReference>
<dbReference type="InterPro" id="IPR015917">
    <property type="entry name" value="Pept_C14A"/>
</dbReference>
<dbReference type="GO" id="GO:0050727">
    <property type="term" value="P:regulation of inflammatory response"/>
    <property type="evidence" value="ECO:0007669"/>
    <property type="project" value="TreeGrafter"/>
</dbReference>
<evidence type="ECO:0000256" key="6">
    <source>
        <dbReference type="RuleBase" id="RU003971"/>
    </source>
</evidence>
<keyword evidence="2" id="KW-0645">Protease</keyword>
<dbReference type="SMART" id="SM01289">
    <property type="entry name" value="PYRIN"/>
    <property type="match status" value="1"/>
</dbReference>
<reference evidence="10" key="4">
    <citation type="submission" date="2025-08" db="UniProtKB">
        <authorList>
            <consortium name="Ensembl"/>
        </authorList>
    </citation>
    <scope>IDENTIFICATION</scope>
</reference>
<dbReference type="GO" id="GO:0097169">
    <property type="term" value="C:AIM2 inflammasome complex"/>
    <property type="evidence" value="ECO:0007669"/>
    <property type="project" value="TreeGrafter"/>
</dbReference>
<sequence length="372" mass="42342">MEKSVWNHICDVLDDLGSSNLKRFTDKLCDSRLEPRIRRNNVEGKDASDIARLLIEKHTEIRAVEVAVEVCRSIGCNQSADELEDTVKRQCPAPQAVPCPPRDVNTLTASTLQFKQSIIQEKGNNIYNVKEKHSRKRLALIINNVEFGNESMKRNGAQRDEENIDKLLTALGYEVVKHANLSGKEMDEKIRDFAKRKEHADSDSTFVVIMSHGKRDAILGVNYGPSNTSDVLPVDNIYVHLNTSNCPSLRDKPKVILIQACRGGETGGVWVSDSEETEPCNFESDDTFVHKEKDFISLLSCTPDTKSYRHRETGTLFIRYIVEVFNTNAHKDHIEELFRQVMMQFEDFSTLKQMVCKDRTSLVKLFYLFPGL</sequence>
<dbReference type="PROSITE" id="PS50208">
    <property type="entry name" value="CASPASE_P20"/>
    <property type="match status" value="1"/>
</dbReference>
<dbReference type="CDD" id="cd00032">
    <property type="entry name" value="CASc"/>
    <property type="match status" value="1"/>
</dbReference>
<dbReference type="GeneID" id="113574405"/>
<evidence type="ECO:0000256" key="4">
    <source>
        <dbReference type="ARBA" id="ARBA00022807"/>
    </source>
</evidence>
<proteinExistence type="inferred from homology"/>
<dbReference type="AlphaFoldDB" id="A0A4W4FFZ5"/>
<dbReference type="Gene3D" id="3.40.50.1460">
    <property type="match status" value="1"/>
</dbReference>
<keyword evidence="3" id="KW-0378">Hydrolase</keyword>
<evidence type="ECO:0000259" key="8">
    <source>
        <dbReference type="PROSITE" id="PS50208"/>
    </source>
</evidence>
<evidence type="ECO:0000259" key="9">
    <source>
        <dbReference type="PROSITE" id="PS50824"/>
    </source>
</evidence>
<evidence type="ECO:0000256" key="5">
    <source>
        <dbReference type="ARBA" id="ARBA00023145"/>
    </source>
</evidence>
<reference evidence="10" key="3">
    <citation type="submission" date="2020-05" db="EMBL/GenBank/DDBJ databases">
        <title>Electrophorus electricus (electric eel) genome, fEleEle1, primary haplotype.</title>
        <authorList>
            <person name="Myers G."/>
            <person name="Meyer A."/>
            <person name="Fedrigo O."/>
            <person name="Formenti G."/>
            <person name="Rhie A."/>
            <person name="Tracey A."/>
            <person name="Sims Y."/>
            <person name="Jarvis E.D."/>
        </authorList>
    </citation>
    <scope>NUCLEOTIDE SEQUENCE [LARGE SCALE GENOMIC DNA]</scope>
</reference>
<feature type="domain" description="Caspase family p20" evidence="8">
    <location>
        <begin position="135"/>
        <end position="265"/>
    </location>
</feature>
<dbReference type="GO" id="GO:0072557">
    <property type="term" value="C:IPAF inflammasome complex"/>
    <property type="evidence" value="ECO:0007669"/>
    <property type="project" value="TreeGrafter"/>
</dbReference>
<dbReference type="GO" id="GO:0032090">
    <property type="term" value="F:Pyrin domain binding"/>
    <property type="evidence" value="ECO:0007669"/>
    <property type="project" value="Ensembl"/>
</dbReference>
<dbReference type="PROSITE" id="PS50207">
    <property type="entry name" value="CASPASE_P10"/>
    <property type="match status" value="1"/>
</dbReference>
<dbReference type="InterPro" id="IPR011029">
    <property type="entry name" value="DEATH-like_dom_sf"/>
</dbReference>
<organism evidence="10 11">
    <name type="scientific">Electrophorus electricus</name>
    <name type="common">Electric eel</name>
    <name type="synonym">Gymnotus electricus</name>
    <dbReference type="NCBI Taxonomy" id="8005"/>
    <lineage>
        <taxon>Eukaryota</taxon>
        <taxon>Metazoa</taxon>
        <taxon>Chordata</taxon>
        <taxon>Craniata</taxon>
        <taxon>Vertebrata</taxon>
        <taxon>Euteleostomi</taxon>
        <taxon>Actinopterygii</taxon>
        <taxon>Neopterygii</taxon>
        <taxon>Teleostei</taxon>
        <taxon>Ostariophysi</taxon>
        <taxon>Gymnotiformes</taxon>
        <taxon>Gymnotoidei</taxon>
        <taxon>Gymnotidae</taxon>
        <taxon>Electrophorus</taxon>
    </lineage>
</organism>